<sequence>MFRNLVDQFLHQSQIAGHISGRDVVKRVGTAGMMVGVCGIGGFWVQGLIAGLCIILLELCAYPLNKRASRFEKRLELGTAICVFLVNWGAMIPFLSFSVILSQSSSLPLILCGYLWAFGIFIHVSNTFGLLPLYNWSQMTPAFGTIFIMLWNLSRNETFATMPVHWVMTVMLMIVYIVNTFDTMNRQKDTHQALSRAREEANTRLMELERLSRLDSLTGLMNRRAFDEVVQSMMHQHANKQGITVFLIDLDSFKPINDSYSHEAGDAVLRAVAERLGGLVGQNGKVGRLGGDEFAILLSGITSTREARRFAADIMTALQAPIPFEQKKLVIGASIGIARQGSDTSTPNALMSGADQAMFLAKQDPEGRPRIYDKSAFPVRATLEHRQILMRAMEDGEIIPHYQPKVSLRNGTIVGFEALSRWHHPTRGILSPSEFLPMINELGLQGAFMIHTVDHVLHNLSDLIEDGLDPGHVSINIPEMALATLSGRDELFASIDRYPGLRKHLTFEITEDIFIARAGDIIRESIVRFRRAGVRISLDDFGTGFASLQHLKELEFDELKLDIGFIRDLGIDPAAHVLVQGLITIAQGLNVEIVAEGVETGQQRDMLRDMGCCLVQGYYYGAAQPFDETMVRLLAQTPQGKFPRAISRGVSRHAEALPPPAAPTGSDGP</sequence>
<dbReference type="PANTHER" id="PTHR44757:SF2">
    <property type="entry name" value="BIOFILM ARCHITECTURE MAINTENANCE PROTEIN MBAA"/>
    <property type="match status" value="1"/>
</dbReference>
<dbReference type="InterPro" id="IPR029787">
    <property type="entry name" value="Nucleotide_cyclase"/>
</dbReference>
<dbReference type="SMART" id="SM00267">
    <property type="entry name" value="GGDEF"/>
    <property type="match status" value="1"/>
</dbReference>
<feature type="coiled-coil region" evidence="1">
    <location>
        <begin position="184"/>
        <end position="211"/>
    </location>
</feature>
<organism evidence="5 6">
    <name type="scientific">Yoonia rhodophyticola</name>
    <dbReference type="NCBI Taxonomy" id="3137370"/>
    <lineage>
        <taxon>Bacteria</taxon>
        <taxon>Pseudomonadati</taxon>
        <taxon>Pseudomonadota</taxon>
        <taxon>Alphaproteobacteria</taxon>
        <taxon>Rhodobacterales</taxon>
        <taxon>Paracoccaceae</taxon>
        <taxon>Yoonia</taxon>
    </lineage>
</organism>
<dbReference type="RefSeq" id="WP_373635219.1">
    <property type="nucleotide sequence ID" value="NZ_CP151767.2"/>
</dbReference>
<evidence type="ECO:0000259" key="4">
    <source>
        <dbReference type="PROSITE" id="PS50887"/>
    </source>
</evidence>
<dbReference type="EMBL" id="CP151767">
    <property type="protein sequence ID" value="XFU26542.1"/>
    <property type="molecule type" value="Genomic_DNA"/>
</dbReference>
<keyword evidence="1" id="KW-0175">Coiled coil</keyword>
<feature type="domain" description="EAL" evidence="3">
    <location>
        <begin position="382"/>
        <end position="637"/>
    </location>
</feature>
<dbReference type="SUPFAM" id="SSF55073">
    <property type="entry name" value="Nucleotide cyclase"/>
    <property type="match status" value="1"/>
</dbReference>
<dbReference type="SMART" id="SM00052">
    <property type="entry name" value="EAL"/>
    <property type="match status" value="1"/>
</dbReference>
<feature type="transmembrane region" description="Helical" evidence="2">
    <location>
        <begin position="107"/>
        <end position="126"/>
    </location>
</feature>
<name>A0ABZ3JBI5_9RHOB</name>
<dbReference type="SUPFAM" id="SSF141868">
    <property type="entry name" value="EAL domain-like"/>
    <property type="match status" value="1"/>
</dbReference>
<feature type="transmembrane region" description="Helical" evidence="2">
    <location>
        <begin position="43"/>
        <end position="65"/>
    </location>
</feature>
<keyword evidence="6" id="KW-1185">Reference proteome</keyword>
<gene>
    <name evidence="5" type="ORF">AABB31_23380</name>
</gene>
<dbReference type="CDD" id="cd01949">
    <property type="entry name" value="GGDEF"/>
    <property type="match status" value="1"/>
</dbReference>
<dbReference type="Gene3D" id="3.30.70.270">
    <property type="match status" value="1"/>
</dbReference>
<dbReference type="NCBIfam" id="TIGR00254">
    <property type="entry name" value="GGDEF"/>
    <property type="match status" value="1"/>
</dbReference>
<dbReference type="InterPro" id="IPR001633">
    <property type="entry name" value="EAL_dom"/>
</dbReference>
<evidence type="ECO:0000259" key="3">
    <source>
        <dbReference type="PROSITE" id="PS50883"/>
    </source>
</evidence>
<evidence type="ECO:0000313" key="5">
    <source>
        <dbReference type="EMBL" id="XFU26542.1"/>
    </source>
</evidence>
<protein>
    <submittedName>
        <fullName evidence="5">Bifunctional diguanylate cyclase/phosphodiesterase</fullName>
    </submittedName>
</protein>
<reference evidence="5 6" key="2">
    <citation type="submission" date="2024-08" db="EMBL/GenBank/DDBJ databases">
        <title>Phylogenomic analyses of a clade within the roseobacter group suggest taxonomic reassignments of species of the genera Aestuariivita, Citreicella, Loktanella, Nautella, Pelagibaca, Ruegeria, Thalassobius, Thiobacimonas and Tropicibacter, and the proposal o.</title>
        <authorList>
            <person name="Jeon C.O."/>
        </authorList>
    </citation>
    <scope>NUCLEOTIDE SEQUENCE [LARGE SCALE GENOMIC DNA]</scope>
    <source>
        <strain evidence="5 6">SS1-5</strain>
    </source>
</reference>
<dbReference type="PROSITE" id="PS50887">
    <property type="entry name" value="GGDEF"/>
    <property type="match status" value="1"/>
</dbReference>
<dbReference type="PROSITE" id="PS50883">
    <property type="entry name" value="EAL"/>
    <property type="match status" value="1"/>
</dbReference>
<keyword evidence="2" id="KW-0472">Membrane</keyword>
<keyword evidence="2" id="KW-1133">Transmembrane helix</keyword>
<accession>A0ABZ3JBI5</accession>
<dbReference type="InterPro" id="IPR035919">
    <property type="entry name" value="EAL_sf"/>
</dbReference>
<dbReference type="InterPro" id="IPR043128">
    <property type="entry name" value="Rev_trsase/Diguanyl_cyclase"/>
</dbReference>
<feature type="domain" description="GGDEF" evidence="4">
    <location>
        <begin position="241"/>
        <end position="376"/>
    </location>
</feature>
<feature type="transmembrane region" description="Helical" evidence="2">
    <location>
        <begin position="159"/>
        <end position="178"/>
    </location>
</feature>
<dbReference type="Pfam" id="PF00990">
    <property type="entry name" value="GGDEF"/>
    <property type="match status" value="1"/>
</dbReference>
<dbReference type="Pfam" id="PF00563">
    <property type="entry name" value="EAL"/>
    <property type="match status" value="1"/>
</dbReference>
<dbReference type="InterPro" id="IPR052155">
    <property type="entry name" value="Biofilm_reg_signaling"/>
</dbReference>
<evidence type="ECO:0000256" key="1">
    <source>
        <dbReference type="SAM" id="Coils"/>
    </source>
</evidence>
<dbReference type="Gene3D" id="3.20.20.450">
    <property type="entry name" value="EAL domain"/>
    <property type="match status" value="1"/>
</dbReference>
<dbReference type="CDD" id="cd01948">
    <property type="entry name" value="EAL"/>
    <property type="match status" value="1"/>
</dbReference>
<proteinExistence type="predicted"/>
<dbReference type="PANTHER" id="PTHR44757">
    <property type="entry name" value="DIGUANYLATE CYCLASE DGCP"/>
    <property type="match status" value="1"/>
</dbReference>
<dbReference type="InterPro" id="IPR000160">
    <property type="entry name" value="GGDEF_dom"/>
</dbReference>
<keyword evidence="2" id="KW-0812">Transmembrane</keyword>
<evidence type="ECO:0000256" key="2">
    <source>
        <dbReference type="SAM" id="Phobius"/>
    </source>
</evidence>
<evidence type="ECO:0000313" key="6">
    <source>
        <dbReference type="Proteomes" id="UP001470809"/>
    </source>
</evidence>
<feature type="transmembrane region" description="Helical" evidence="2">
    <location>
        <begin position="77"/>
        <end position="101"/>
    </location>
</feature>
<reference evidence="6" key="1">
    <citation type="submission" date="2024-04" db="EMBL/GenBank/DDBJ databases">
        <title>Phylogenomic analyses of a clade within the roseobacter group suggest taxonomic reassignments of species of the genera Aestuariivita, Citreicella, Loktanella, Nautella, Pelagibaca, Ruegeria, Thalassobius, Thiobacimonas and Tropicibacter, and the proposal o.</title>
        <authorList>
            <person name="Jeon C.O."/>
        </authorList>
    </citation>
    <scope>NUCLEOTIDE SEQUENCE [LARGE SCALE GENOMIC DNA]</scope>
    <source>
        <strain evidence="6">SS1-5</strain>
    </source>
</reference>
<dbReference type="Proteomes" id="UP001470809">
    <property type="component" value="Chromosome"/>
</dbReference>